<dbReference type="AlphaFoldDB" id="A0A3S3NR74"/>
<dbReference type="GO" id="GO:0072659">
    <property type="term" value="P:protein localization to plasma membrane"/>
    <property type="evidence" value="ECO:0007669"/>
    <property type="project" value="TreeGrafter"/>
</dbReference>
<keyword evidence="4" id="KW-1185">Reference proteome</keyword>
<organism evidence="3 4">
    <name type="scientific">Dinothrombium tinctorium</name>
    <dbReference type="NCBI Taxonomy" id="1965070"/>
    <lineage>
        <taxon>Eukaryota</taxon>
        <taxon>Metazoa</taxon>
        <taxon>Ecdysozoa</taxon>
        <taxon>Arthropoda</taxon>
        <taxon>Chelicerata</taxon>
        <taxon>Arachnida</taxon>
        <taxon>Acari</taxon>
        <taxon>Acariformes</taxon>
        <taxon>Trombidiformes</taxon>
        <taxon>Prostigmata</taxon>
        <taxon>Anystina</taxon>
        <taxon>Parasitengona</taxon>
        <taxon>Trombidioidea</taxon>
        <taxon>Trombidiidae</taxon>
        <taxon>Dinothrombium</taxon>
    </lineage>
</organism>
<reference evidence="3 4" key="1">
    <citation type="journal article" date="2018" name="Gigascience">
        <title>Genomes of trombidid mites reveal novel predicted allergens and laterally-transferred genes associated with secondary metabolism.</title>
        <authorList>
            <person name="Dong X."/>
            <person name="Chaisiri K."/>
            <person name="Xia D."/>
            <person name="Armstrong S.D."/>
            <person name="Fang Y."/>
            <person name="Donnelly M.J."/>
            <person name="Kadowaki T."/>
            <person name="McGarry J.W."/>
            <person name="Darby A.C."/>
            <person name="Makepeace B.L."/>
        </authorList>
    </citation>
    <scope>NUCLEOTIDE SEQUENCE [LARGE SCALE GENOMIC DNA]</scope>
    <source>
        <strain evidence="3">UoL-WK</strain>
    </source>
</reference>
<dbReference type="InterPro" id="IPR043443">
    <property type="entry name" value="FYB1/2-like"/>
</dbReference>
<dbReference type="Gene3D" id="2.30.30.40">
    <property type="entry name" value="SH3 Domains"/>
    <property type="match status" value="1"/>
</dbReference>
<accession>A0A3S3NR74</accession>
<evidence type="ECO:0000313" key="4">
    <source>
        <dbReference type="Proteomes" id="UP000285301"/>
    </source>
</evidence>
<evidence type="ECO:0000313" key="3">
    <source>
        <dbReference type="EMBL" id="RWS07709.1"/>
    </source>
</evidence>
<dbReference type="GO" id="GO:0007229">
    <property type="term" value="P:integrin-mediated signaling pathway"/>
    <property type="evidence" value="ECO:0007669"/>
    <property type="project" value="InterPro"/>
</dbReference>
<sequence>MLRFAEKDGNASLTQKMGALRLNEAMAETGDDRGRSTVDDNCVEKSLPSEYRTANSLQIEKPVPKPRLSLLAKNKIVPQHIRCNSVPSEANCDIDVASPVRPPRRKSDCPVIPMPRTIYLRIDNEDSNETEETRYVIRNETKIGDQKAHSAKFCRFGNLWKNKKLLSLKRYKKENKYSNAAKEVLTSKPERPKRSPPLPPPVIHYKPAAPLPIYSCNEDGEEVYEDGSTIYHDRESRCTDDSDIYATVGDESSYTDSSDDHYETLLDYSKQVNSDDDLYQDAFQCRLSTEKIYEALPSEECVNKFNSQAEVFVESDNYCRKVRTNFDRKLDKKERKRELRAAKLRKKFNLTGEEIPVNAGIVMEDAKGAGNDLMVKKGEVVLILRMEGNPRGKWLVKDERGKIGFVDLHTIDVDPESIKSIMKIPELLQT</sequence>
<dbReference type="EMBL" id="NCKU01003547">
    <property type="protein sequence ID" value="RWS07324.1"/>
    <property type="molecule type" value="Genomic_DNA"/>
</dbReference>
<dbReference type="OrthoDB" id="5986624at2759"/>
<dbReference type="SUPFAM" id="SSF50044">
    <property type="entry name" value="SH3-domain"/>
    <property type="match status" value="1"/>
</dbReference>
<proteinExistence type="predicted"/>
<dbReference type="PANTHER" id="PTHR16830">
    <property type="entry name" value="SH2 CONTAINING ADAPTOR PRAM-1 RELATED"/>
    <property type="match status" value="1"/>
</dbReference>
<dbReference type="InterPro" id="IPR036028">
    <property type="entry name" value="SH3-like_dom_sf"/>
</dbReference>
<protein>
    <submittedName>
        <fullName evidence="3">FYN-binding protein-like protein</fullName>
    </submittedName>
</protein>
<evidence type="ECO:0000256" key="1">
    <source>
        <dbReference type="SAM" id="MobiDB-lite"/>
    </source>
</evidence>
<dbReference type="GO" id="GO:0050852">
    <property type="term" value="P:T cell receptor signaling pathway"/>
    <property type="evidence" value="ECO:0007669"/>
    <property type="project" value="TreeGrafter"/>
</dbReference>
<evidence type="ECO:0000313" key="2">
    <source>
        <dbReference type="EMBL" id="RWS07324.1"/>
    </source>
</evidence>
<reference evidence="3" key="2">
    <citation type="submission" date="2018-11" db="EMBL/GenBank/DDBJ databases">
        <title>Trombidioid mite genomics.</title>
        <authorList>
            <person name="Dong X."/>
        </authorList>
    </citation>
    <scope>NUCLEOTIDE SEQUENCE</scope>
    <source>
        <strain evidence="3">UoL-WK</strain>
    </source>
</reference>
<dbReference type="Proteomes" id="UP000285301">
    <property type="component" value="Unassembled WGS sequence"/>
</dbReference>
<dbReference type="EMBL" id="NCKU01003341">
    <property type="protein sequence ID" value="RWS07709.1"/>
    <property type="molecule type" value="Genomic_DNA"/>
</dbReference>
<dbReference type="GO" id="GO:0005886">
    <property type="term" value="C:plasma membrane"/>
    <property type="evidence" value="ECO:0007669"/>
    <property type="project" value="InterPro"/>
</dbReference>
<feature type="region of interest" description="Disordered" evidence="1">
    <location>
        <begin position="179"/>
        <end position="202"/>
    </location>
</feature>
<dbReference type="FunFam" id="2.30.30.40:FF:000307">
    <property type="entry name" value="Predicted protein"/>
    <property type="match status" value="1"/>
</dbReference>
<comment type="caution">
    <text evidence="3">The sequence shown here is derived from an EMBL/GenBank/DDBJ whole genome shotgun (WGS) entry which is preliminary data.</text>
</comment>
<gene>
    <name evidence="2" type="ORF">B4U79_03058</name>
    <name evidence="3" type="ORF">B4U79_09920</name>
</gene>
<dbReference type="PANTHER" id="PTHR16830:SF12">
    <property type="entry name" value="PDZ DOMAIN-CONTAINING PROTEIN"/>
    <property type="match status" value="1"/>
</dbReference>
<name>A0A3S3NR74_9ACAR</name>